<keyword evidence="2" id="KW-0175">Coiled coil</keyword>
<proteinExistence type="predicted"/>
<evidence type="ECO:0000256" key="1">
    <source>
        <dbReference type="PROSITE-ProRule" id="PRU00103"/>
    </source>
</evidence>
<protein>
    <submittedName>
        <fullName evidence="4">RAB11-binding protein RELCH-like</fullName>
    </submittedName>
</protein>
<feature type="compositionally biased region" description="Low complexity" evidence="3">
    <location>
        <begin position="297"/>
        <end position="307"/>
    </location>
</feature>
<dbReference type="SMART" id="SM00667">
    <property type="entry name" value="LisH"/>
    <property type="match status" value="1"/>
</dbReference>
<dbReference type="Proteomes" id="UP000747542">
    <property type="component" value="Unassembled WGS sequence"/>
</dbReference>
<accession>A0A8J5NCC5</accession>
<keyword evidence="5" id="KW-1185">Reference proteome</keyword>
<comment type="caution">
    <text evidence="4">The sequence shown here is derived from an EMBL/GenBank/DDBJ whole genome shotgun (WGS) entry which is preliminary data.</text>
</comment>
<evidence type="ECO:0000313" key="5">
    <source>
        <dbReference type="Proteomes" id="UP000747542"/>
    </source>
</evidence>
<dbReference type="InterPro" id="IPR021133">
    <property type="entry name" value="HEAT_type_2"/>
</dbReference>
<dbReference type="PANTHER" id="PTHR32059:SF0">
    <property type="entry name" value="RAB11-BINDING PROTEIN RELCH"/>
    <property type="match status" value="1"/>
</dbReference>
<dbReference type="InterPro" id="IPR016024">
    <property type="entry name" value="ARM-type_fold"/>
</dbReference>
<evidence type="ECO:0000313" key="4">
    <source>
        <dbReference type="EMBL" id="KAG7176623.1"/>
    </source>
</evidence>
<feature type="region of interest" description="Disordered" evidence="3">
    <location>
        <begin position="290"/>
        <end position="353"/>
    </location>
</feature>
<dbReference type="EMBL" id="JAHLQT010003055">
    <property type="protein sequence ID" value="KAG7176623.1"/>
    <property type="molecule type" value="Genomic_DNA"/>
</dbReference>
<dbReference type="PROSITE" id="PS50896">
    <property type="entry name" value="LISH"/>
    <property type="match status" value="1"/>
</dbReference>
<dbReference type="GO" id="GO:0032367">
    <property type="term" value="P:intracellular cholesterol transport"/>
    <property type="evidence" value="ECO:0007669"/>
    <property type="project" value="InterPro"/>
</dbReference>
<feature type="region of interest" description="Disordered" evidence="3">
    <location>
        <begin position="370"/>
        <end position="391"/>
    </location>
</feature>
<dbReference type="InterPro" id="IPR006594">
    <property type="entry name" value="LisH"/>
</dbReference>
<dbReference type="SUPFAM" id="SSF48371">
    <property type="entry name" value="ARM repeat"/>
    <property type="match status" value="1"/>
</dbReference>
<dbReference type="InterPro" id="IPR011989">
    <property type="entry name" value="ARM-like"/>
</dbReference>
<name>A0A8J5NCC5_HOMAM</name>
<sequence length="1296" mass="142800">MFTMAEAKTSGNETPLDPAVPATEIKKRERHGAVSWDDVATKLLQERLLLTALELHTELVEAGCELPRLREYFSNPANFEQYTPKTYQDLHSGSTYSGLILPRSSSQTTLDSLDWGHLSEDGERAVDERVAVLEFELRKARETIQGLRTNLTQATESKPSSVEKKEADKPALVASLSSIRPHEKRTLNFLINEYLVTNSYKLTAITFADENDDQDFEHWDDVGLNIGRPPNLVQLLREGGHTTTQLSSCASQTDSSSQCQISQQEEQLKRLQEELHEAKNMFAVQERELQKLKRRTSTPSVTPCTSPKKQTDRTQAEGHTYNTDKLSPLGVDKDGRESPEGTSDNEETSGGGGFVMVTAAAVPLRTQTIGSSIDIESEDSRENTKEVNSQDSVDHVVRSELINAVSGYEDPSESIEVLIQTSHGDTQDNLSEQLSEAMENKVVLNEEEVTVKPEISLQESCIGSDEVPEAVDENSTSVSQDQQPQVADVRIADINMGGEYATEKYLELLKTEAKQLLRASSERRPPEAFEQQILQASLGHTVRRNSRIQAEVATLGQGSQDLLNVIATSLHNIAPNVILAKREELLPLLICGVSLHKDGKERERLLHLLFNLIKRPDEEQRSTILTGLVGLARVLGATKLEAELLPQCWEQLTHKYVERRLLVAQSTATLAPYTPPPLRNSLLLSMLLQLLAPGGEKETQVREAALTSLSLLVTFLDDRDKLPVLVDTLLYCLENVGTTADMSPHATLDPSMLATRSQASPSAMDLFIASLAMWAVETNRLNLILDPLLAKLSHLVVHYKQQQVQTSPQVLGQESIISVIEALIKILPFILATLINSVPAVDDLDKTVTSLTSLSACSALEELQVIIGDKAKAEAGLTKLHQYVSKEWFKSWKELEYVTNEFLPAIVDVLSHIDTSAVPVIQAFIRLFTQLPVCFGPHITASSITPIFMKHLSIDDSALETVRLGNTGLTSSLVVVYIVALLASNQGYSDRPGELEGFLTRHISILSLCRAQPDALYVTVSTLLQLERNQESVLGALWSCVVHKSNMVRACSAGLWSVVVGNVEDGALGSRVVPALVTLATDPDIHVKASAVHPLATVITTTTNTEVLDKVWLQLETLAEDPSLLENLNFQLALCRTCSRLAHTAHPRLIHQFLLPRLCRLAMDGRHNEEEGAILGVGLLEAYSSLTCCHLPDHVVAHFVLPPLTQLQKTLGSTTFEHMETITDLLREYSLRTQASQGLERRKSNLSLTGSLPVHPGVDDMKNKMSKMFASRPSANVLQAKAQAINVSLPGFLKKK</sequence>
<evidence type="ECO:0000256" key="3">
    <source>
        <dbReference type="SAM" id="MobiDB-lite"/>
    </source>
</evidence>
<dbReference type="Gene3D" id="1.25.10.10">
    <property type="entry name" value="Leucine-rich Repeat Variant"/>
    <property type="match status" value="2"/>
</dbReference>
<organism evidence="4 5">
    <name type="scientific">Homarus americanus</name>
    <name type="common">American lobster</name>
    <dbReference type="NCBI Taxonomy" id="6706"/>
    <lineage>
        <taxon>Eukaryota</taxon>
        <taxon>Metazoa</taxon>
        <taxon>Ecdysozoa</taxon>
        <taxon>Arthropoda</taxon>
        <taxon>Crustacea</taxon>
        <taxon>Multicrustacea</taxon>
        <taxon>Malacostraca</taxon>
        <taxon>Eumalacostraca</taxon>
        <taxon>Eucarida</taxon>
        <taxon>Decapoda</taxon>
        <taxon>Pleocyemata</taxon>
        <taxon>Astacidea</taxon>
        <taxon>Nephropoidea</taxon>
        <taxon>Nephropidae</taxon>
        <taxon>Homarus</taxon>
    </lineage>
</organism>
<dbReference type="GO" id="GO:0055037">
    <property type="term" value="C:recycling endosome"/>
    <property type="evidence" value="ECO:0007669"/>
    <property type="project" value="TreeGrafter"/>
</dbReference>
<feature type="coiled-coil region" evidence="2">
    <location>
        <begin position="130"/>
        <end position="157"/>
    </location>
</feature>
<dbReference type="PANTHER" id="PTHR32059">
    <property type="entry name" value="RAB11-BINDING PROTEIN RELCH"/>
    <property type="match status" value="1"/>
</dbReference>
<reference evidence="4" key="1">
    <citation type="journal article" date="2021" name="Sci. Adv.">
        <title>The American lobster genome reveals insights on longevity, neural, and immune adaptations.</title>
        <authorList>
            <person name="Polinski J.M."/>
            <person name="Zimin A.V."/>
            <person name="Clark K.F."/>
            <person name="Kohn A.B."/>
            <person name="Sadowski N."/>
            <person name="Timp W."/>
            <person name="Ptitsyn A."/>
            <person name="Khanna P."/>
            <person name="Romanova D.Y."/>
            <person name="Williams P."/>
            <person name="Greenwood S.J."/>
            <person name="Moroz L.L."/>
            <person name="Walt D.R."/>
            <person name="Bodnar A.G."/>
        </authorList>
    </citation>
    <scope>NUCLEOTIDE SEQUENCE</scope>
    <source>
        <strain evidence="4">GMGI-L3</strain>
    </source>
</reference>
<feature type="region of interest" description="Disordered" evidence="3">
    <location>
        <begin position="463"/>
        <end position="484"/>
    </location>
</feature>
<dbReference type="PROSITE" id="PS50077">
    <property type="entry name" value="HEAT_REPEAT"/>
    <property type="match status" value="1"/>
</dbReference>
<dbReference type="InterPro" id="IPR040362">
    <property type="entry name" value="RELCH"/>
</dbReference>
<dbReference type="GO" id="GO:0005802">
    <property type="term" value="C:trans-Golgi network"/>
    <property type="evidence" value="ECO:0007669"/>
    <property type="project" value="InterPro"/>
</dbReference>
<gene>
    <name evidence="4" type="primary">relch-L</name>
    <name evidence="4" type="ORF">Hamer_G015429</name>
</gene>
<feature type="compositionally biased region" description="Polar residues" evidence="3">
    <location>
        <begin position="473"/>
        <end position="484"/>
    </location>
</feature>
<feature type="repeat" description="HEAT" evidence="1">
    <location>
        <begin position="1072"/>
        <end position="1110"/>
    </location>
</feature>
<evidence type="ECO:0000256" key="2">
    <source>
        <dbReference type="SAM" id="Coils"/>
    </source>
</evidence>